<evidence type="ECO:0000313" key="4">
    <source>
        <dbReference type="EMBL" id="JAT54138.1"/>
    </source>
</evidence>
<dbReference type="CDD" id="cd07816">
    <property type="entry name" value="Bet_v1-like"/>
    <property type="match status" value="1"/>
</dbReference>
<dbReference type="GO" id="GO:0006952">
    <property type="term" value="P:defense response"/>
    <property type="evidence" value="ECO:0007669"/>
    <property type="project" value="InterPro"/>
</dbReference>
<sequence>MKGTVSHEQAVPAAVAEVWAIYGSLRLIRLAVELVPSVFEKVEVVEGDGGEGTVLRVTLSNAFPEPRTYKEKYVKMDHENFIKEAEVVEGGYLNLGFRQCLYRFKMIENGADSCVIRSSIDYDVKEGHEQNVALVTTGPVAALAEAIGNYLTERKPS</sequence>
<accession>A0A1D1YHL7</accession>
<dbReference type="InterPro" id="IPR050279">
    <property type="entry name" value="Plant_def-hormone_signal"/>
</dbReference>
<dbReference type="InterPro" id="IPR023393">
    <property type="entry name" value="START-like_dom_sf"/>
</dbReference>
<keyword evidence="2" id="KW-0017">Alkaloid metabolism</keyword>
<dbReference type="Gene3D" id="3.30.530.20">
    <property type="match status" value="1"/>
</dbReference>
<dbReference type="GO" id="GO:0004864">
    <property type="term" value="F:protein phosphatase inhibitor activity"/>
    <property type="evidence" value="ECO:0007669"/>
    <property type="project" value="TreeGrafter"/>
</dbReference>
<dbReference type="GO" id="GO:0038023">
    <property type="term" value="F:signaling receptor activity"/>
    <property type="evidence" value="ECO:0007669"/>
    <property type="project" value="TreeGrafter"/>
</dbReference>
<dbReference type="InterPro" id="IPR000916">
    <property type="entry name" value="Bet_v_I/MLP"/>
</dbReference>
<dbReference type="GO" id="GO:0009820">
    <property type="term" value="P:alkaloid metabolic process"/>
    <property type="evidence" value="ECO:0007669"/>
    <property type="project" value="UniProtKB-KW"/>
</dbReference>
<dbReference type="GO" id="GO:0005634">
    <property type="term" value="C:nucleus"/>
    <property type="evidence" value="ECO:0007669"/>
    <property type="project" value="TreeGrafter"/>
</dbReference>
<name>A0A1D1YHL7_9ARAE</name>
<dbReference type="PANTHER" id="PTHR31213:SF19">
    <property type="entry name" value="BET V I_MAJOR LATEX PROTEIN DOMAIN-CONTAINING PROTEIN"/>
    <property type="match status" value="1"/>
</dbReference>
<dbReference type="SUPFAM" id="SSF55961">
    <property type="entry name" value="Bet v1-like"/>
    <property type="match status" value="1"/>
</dbReference>
<proteinExistence type="inferred from homology"/>
<dbReference type="EMBL" id="GDJX01013798">
    <property type="protein sequence ID" value="JAT54138.1"/>
    <property type="molecule type" value="Transcribed_RNA"/>
</dbReference>
<dbReference type="Pfam" id="PF00407">
    <property type="entry name" value="Bet_v_1"/>
    <property type="match status" value="1"/>
</dbReference>
<dbReference type="PANTHER" id="PTHR31213">
    <property type="entry name" value="OS08G0374000 PROTEIN-RELATED"/>
    <property type="match status" value="1"/>
</dbReference>
<gene>
    <name evidence="4" type="primary">NCS_1</name>
    <name evidence="4" type="ORF">g.64829</name>
</gene>
<evidence type="ECO:0000259" key="3">
    <source>
        <dbReference type="Pfam" id="PF00407"/>
    </source>
</evidence>
<dbReference type="GO" id="GO:0005737">
    <property type="term" value="C:cytoplasm"/>
    <property type="evidence" value="ECO:0007669"/>
    <property type="project" value="TreeGrafter"/>
</dbReference>
<protein>
    <submittedName>
        <fullName evidence="4">S-norcoclaurine synthase</fullName>
    </submittedName>
</protein>
<evidence type="ECO:0000256" key="2">
    <source>
        <dbReference type="ARBA" id="ARBA00022589"/>
    </source>
</evidence>
<dbReference type="AlphaFoldDB" id="A0A1D1YHL7"/>
<organism evidence="4">
    <name type="scientific">Anthurium amnicola</name>
    <dbReference type="NCBI Taxonomy" id="1678845"/>
    <lineage>
        <taxon>Eukaryota</taxon>
        <taxon>Viridiplantae</taxon>
        <taxon>Streptophyta</taxon>
        <taxon>Embryophyta</taxon>
        <taxon>Tracheophyta</taxon>
        <taxon>Spermatophyta</taxon>
        <taxon>Magnoliopsida</taxon>
        <taxon>Liliopsida</taxon>
        <taxon>Araceae</taxon>
        <taxon>Pothoideae</taxon>
        <taxon>Potheae</taxon>
        <taxon>Anthurium</taxon>
    </lineage>
</organism>
<comment type="similarity">
    <text evidence="1">Belongs to the BetVI family.</text>
</comment>
<reference evidence="4" key="1">
    <citation type="submission" date="2015-07" db="EMBL/GenBank/DDBJ databases">
        <title>Transcriptome Assembly of Anthurium amnicola.</title>
        <authorList>
            <person name="Suzuki J."/>
        </authorList>
    </citation>
    <scope>NUCLEOTIDE SEQUENCE</scope>
</reference>
<evidence type="ECO:0000256" key="1">
    <source>
        <dbReference type="ARBA" id="ARBA00009744"/>
    </source>
</evidence>
<dbReference type="GO" id="GO:0010427">
    <property type="term" value="F:abscisic acid binding"/>
    <property type="evidence" value="ECO:0007669"/>
    <property type="project" value="TreeGrafter"/>
</dbReference>
<dbReference type="GO" id="GO:0009738">
    <property type="term" value="P:abscisic acid-activated signaling pathway"/>
    <property type="evidence" value="ECO:0007669"/>
    <property type="project" value="TreeGrafter"/>
</dbReference>
<feature type="domain" description="Bet v I/Major latex protein" evidence="3">
    <location>
        <begin position="34"/>
        <end position="152"/>
    </location>
</feature>